<evidence type="ECO:0000313" key="4">
    <source>
        <dbReference type="Proteomes" id="UP000319732"/>
    </source>
</evidence>
<dbReference type="Gene3D" id="2.130.10.10">
    <property type="entry name" value="YVTN repeat-like/Quinoprotein amine dehydrogenase"/>
    <property type="match status" value="1"/>
</dbReference>
<keyword evidence="4" id="KW-1185">Reference proteome</keyword>
<dbReference type="RefSeq" id="WP_142929873.1">
    <property type="nucleotide sequence ID" value="NZ_ML660112.1"/>
</dbReference>
<dbReference type="OrthoDB" id="5702412at2"/>
<dbReference type="SUPFAM" id="SSF63825">
    <property type="entry name" value="YWTD domain"/>
    <property type="match status" value="1"/>
</dbReference>
<proteinExistence type="predicted"/>
<dbReference type="InterPro" id="IPR050778">
    <property type="entry name" value="Cueball_EGF_LRP_Nidogen"/>
</dbReference>
<name>A0A545SQK5_9GAMM</name>
<dbReference type="EMBL" id="VHSG01000036">
    <property type="protein sequence ID" value="TQV67248.1"/>
    <property type="molecule type" value="Genomic_DNA"/>
</dbReference>
<dbReference type="Gene3D" id="2.120.10.30">
    <property type="entry name" value="TolB, C-terminal domain"/>
    <property type="match status" value="1"/>
</dbReference>
<feature type="compositionally biased region" description="Low complexity" evidence="1">
    <location>
        <begin position="33"/>
        <end position="53"/>
    </location>
</feature>
<protein>
    <recommendedName>
        <fullName evidence="5">YncE family protein</fullName>
    </recommendedName>
</protein>
<reference evidence="3 4" key="1">
    <citation type="submission" date="2019-06" db="EMBL/GenBank/DDBJ databases">
        <title>Whole genome sequence for Cellvibrionaceae sp. R142.</title>
        <authorList>
            <person name="Wang G."/>
        </authorList>
    </citation>
    <scope>NUCLEOTIDE SEQUENCE [LARGE SCALE GENOMIC DNA]</scope>
    <source>
        <strain evidence="3 4">R142</strain>
    </source>
</reference>
<dbReference type="InterPro" id="IPR011042">
    <property type="entry name" value="6-blade_b-propeller_TolB-like"/>
</dbReference>
<gene>
    <name evidence="3" type="ORF">FKG94_25995</name>
</gene>
<organism evidence="3 4">
    <name type="scientific">Exilibacterium tricleocarpae</name>
    <dbReference type="NCBI Taxonomy" id="2591008"/>
    <lineage>
        <taxon>Bacteria</taxon>
        <taxon>Pseudomonadati</taxon>
        <taxon>Pseudomonadota</taxon>
        <taxon>Gammaproteobacteria</taxon>
        <taxon>Cellvibrionales</taxon>
        <taxon>Cellvibrionaceae</taxon>
        <taxon>Exilibacterium</taxon>
    </lineage>
</organism>
<dbReference type="SUPFAM" id="SSF101898">
    <property type="entry name" value="NHL repeat"/>
    <property type="match status" value="2"/>
</dbReference>
<accession>A0A545SQK5</accession>
<dbReference type="Proteomes" id="UP000319732">
    <property type="component" value="Unassembled WGS sequence"/>
</dbReference>
<evidence type="ECO:0000256" key="1">
    <source>
        <dbReference type="SAM" id="MobiDB-lite"/>
    </source>
</evidence>
<dbReference type="InterPro" id="IPR013783">
    <property type="entry name" value="Ig-like_fold"/>
</dbReference>
<comment type="caution">
    <text evidence="3">The sequence shown here is derived from an EMBL/GenBank/DDBJ whole genome shotgun (WGS) entry which is preliminary data.</text>
</comment>
<feature type="chain" id="PRO_5021972469" description="YncE family protein" evidence="2">
    <location>
        <begin position="23"/>
        <end position="1063"/>
    </location>
</feature>
<evidence type="ECO:0000256" key="2">
    <source>
        <dbReference type="SAM" id="SignalP"/>
    </source>
</evidence>
<sequence length="1063" mass="111284">MKKNIFLSLRTHLLVLCLVVLQGCGGGGGSSSTGGETINDPPTNEPPTDTTPDGFNFGVQTEALPATDVESLPATITGINAVTPIAITGGSYQLNGAAFTTLDGEVNNGDSLVVRVTSSDQPATSVTATVTVGGIRGDFVVTTLTEFDEIPDGLTFAAQDNVQPSTAIDSPAVAVSGINIPVPITITGGLYQLNDGLFTADAGVINDGDSLVVRVTSSDLPATSSTATVTIGPAGSSVSADLTVTTLPVFDTTPAAFSFAERVDVERNTTFEAEEIVISGINVPAPISITGGEYRIGAGDYTANAGTVVNGQTVTVLLTSSDSFNAAATARLTVGDISADFTVTTLPDVTAPTASVLFPPPKSLTEARTIVVRGSASDGNGSGVARVTVDDIAATTDDGYATWEVTLDLEQGNNTLVVETVDSLGNANSSAARIEIESSPYFFSLRNLTIDSSGNQLYAIDSTSRQVVRVNLSSGAITSITNRYNAEDPARDGVGVALALDEAGNRVLFFNRDGQLVAADLSTGERTIVASPYDTLDMAFEAYTTRAGSPVSASFDAANNRVVALDTNYDAIFAVGLSSGETTVLSSNLDEAANPFDGPVSMVADAANNRLLVADNRNDNIVSVDISTGARSVLLDNEGVESPLQFEGPSRLAFVSASNTLYIYDASVFVRRIIAVNLSDNSRTIFSEGGTQGFFSSPSFIHDAASNRLLMAEGKSIRTLSLGDSTEAELLSSHFPVRENPLINALNFAVDSTNDSVYVLDGYLRRNQGSHVGAAIKRIDVLNQRRDLLAGGYIGDSFTQPDGELLPFTIRNGIVVLDSNNNRLLLPHYPSSIISVDTESGEQAVFADGFDSSDPLFPDGTDVVVDNESNTAYFASTRTDSIITMNLDTGERGLLSSNTFPDASDPEAIRLANPAGIALDRANNRLLVLDAFTTSPRAVLMSVNLDTGERRVLASSDDNAGRRLARARDLAFDPETNTAYTIGQAGGDVVLAIDMDTANIRILSNNFADDPFNRLFEPKAVAFDAANSRLLVIDGTDLGGIAGASNTLLAIDPVNGQRVILSR</sequence>
<dbReference type="PANTHER" id="PTHR46513">
    <property type="entry name" value="VITELLOGENIN RECEPTOR-LIKE PROTEIN-RELATED-RELATED"/>
    <property type="match status" value="1"/>
</dbReference>
<dbReference type="PROSITE" id="PS51257">
    <property type="entry name" value="PROKAR_LIPOPROTEIN"/>
    <property type="match status" value="1"/>
</dbReference>
<feature type="region of interest" description="Disordered" evidence="1">
    <location>
        <begin position="29"/>
        <end position="54"/>
    </location>
</feature>
<feature type="signal peptide" evidence="2">
    <location>
        <begin position="1"/>
        <end position="22"/>
    </location>
</feature>
<evidence type="ECO:0000313" key="3">
    <source>
        <dbReference type="EMBL" id="TQV67248.1"/>
    </source>
</evidence>
<keyword evidence="2" id="KW-0732">Signal</keyword>
<evidence type="ECO:0008006" key="5">
    <source>
        <dbReference type="Google" id="ProtNLM"/>
    </source>
</evidence>
<dbReference type="InterPro" id="IPR015943">
    <property type="entry name" value="WD40/YVTN_repeat-like_dom_sf"/>
</dbReference>
<dbReference type="Gene3D" id="2.60.40.10">
    <property type="entry name" value="Immunoglobulins"/>
    <property type="match status" value="1"/>
</dbReference>
<dbReference type="AlphaFoldDB" id="A0A545SQK5"/>